<accession>A0A139A6R3</accession>
<sequence length="140" mass="15422">MWDRKTHTNVTQKMQNMYPGPFLNGHKAPVDALSDNKNLPVLRLSHNLKPEKWCNSEGFNVAAHLATTGCNDLLEHFFQCLVDRCDIGNAGGDRAKLPCGEGARIQVGDVQGPSQFSHTCASFDVQAKTATGFERSEEFS</sequence>
<proteinExistence type="predicted"/>
<protein>
    <submittedName>
        <fullName evidence="1">Uncharacterized protein</fullName>
    </submittedName>
</protein>
<name>A0A139A6R3_GONPJ</name>
<evidence type="ECO:0000313" key="2">
    <source>
        <dbReference type="Proteomes" id="UP000070544"/>
    </source>
</evidence>
<dbReference type="Proteomes" id="UP000070544">
    <property type="component" value="Unassembled WGS sequence"/>
</dbReference>
<dbReference type="EMBL" id="KQ965791">
    <property type="protein sequence ID" value="KXS12135.1"/>
    <property type="molecule type" value="Genomic_DNA"/>
</dbReference>
<evidence type="ECO:0000313" key="1">
    <source>
        <dbReference type="EMBL" id="KXS12135.1"/>
    </source>
</evidence>
<gene>
    <name evidence="1" type="ORF">M427DRAFT_59820</name>
</gene>
<organism evidence="1 2">
    <name type="scientific">Gonapodya prolifera (strain JEL478)</name>
    <name type="common">Monoblepharis prolifera</name>
    <dbReference type="NCBI Taxonomy" id="1344416"/>
    <lineage>
        <taxon>Eukaryota</taxon>
        <taxon>Fungi</taxon>
        <taxon>Fungi incertae sedis</taxon>
        <taxon>Chytridiomycota</taxon>
        <taxon>Chytridiomycota incertae sedis</taxon>
        <taxon>Monoblepharidomycetes</taxon>
        <taxon>Monoblepharidales</taxon>
        <taxon>Gonapodyaceae</taxon>
        <taxon>Gonapodya</taxon>
    </lineage>
</organism>
<dbReference type="AlphaFoldDB" id="A0A139A6R3"/>
<reference evidence="1 2" key="1">
    <citation type="journal article" date="2015" name="Genome Biol. Evol.">
        <title>Phylogenomic analyses indicate that early fungi evolved digesting cell walls of algal ancestors of land plants.</title>
        <authorList>
            <person name="Chang Y."/>
            <person name="Wang S."/>
            <person name="Sekimoto S."/>
            <person name="Aerts A.L."/>
            <person name="Choi C."/>
            <person name="Clum A."/>
            <person name="LaButti K.M."/>
            <person name="Lindquist E.A."/>
            <person name="Yee Ngan C."/>
            <person name="Ohm R.A."/>
            <person name="Salamov A.A."/>
            <person name="Grigoriev I.V."/>
            <person name="Spatafora J.W."/>
            <person name="Berbee M.L."/>
        </authorList>
    </citation>
    <scope>NUCLEOTIDE SEQUENCE [LARGE SCALE GENOMIC DNA]</scope>
    <source>
        <strain evidence="1 2">JEL478</strain>
    </source>
</reference>
<keyword evidence="2" id="KW-1185">Reference proteome</keyword>